<proteinExistence type="predicted"/>
<feature type="region of interest" description="Disordered" evidence="1">
    <location>
        <begin position="439"/>
        <end position="459"/>
    </location>
</feature>
<sequence length="553" mass="63075">MDSDLSPISYGCLYNLIVEVLPVPGISVLNVVQDDPFPVTVSLGTATLMLVQVRLCPYGQQRSRRSPNQATTPKVPTSESLFRDLEKQLGELPREYLRLRLRYSHSGFVPSATHDLSLETHLETIATSTIRRKDTGSLWTRGSEYGDVEEGMDLLMSIITRHWEVEKARRAVEAVVRSREVEKEKGRMRERQRERLNTIRGSMRTLKRSPGRKVDIGSRENTIPDPSDVHDIPTTTMRWLSNNATFNYSWEEVSVANWQKYGPWNNKSTHVVAVDTLSRRVDPATGILRTERLITVKQSAPDWVKSLLGSLDLHYMYETSYVDIKNKTVTMVSQNLTWSNFVSVQETVVYRPLCDSRTQFEQHAKIMALCGGWQRIKNSIEDSLVTRFKENAHKGREGFEMVLEMSRRAFAEERERQKMGVPMEKRMTEAQDDLLAIGLSDSDDHQPENEERPSRTGQSAEAFAAMKREYTVKLEDGEIWKGISVPLRNPSKQEMQAATHAVEELYYFRRYEEASGFLRRLLEGAEGIGTEARAVLEGYGRKCEEKLGSSGGQ</sequence>
<dbReference type="PANTHER" id="PTHR11158">
    <property type="entry name" value="MSF1/PX19 RELATED"/>
    <property type="match status" value="1"/>
</dbReference>
<feature type="compositionally biased region" description="Basic and acidic residues" evidence="1">
    <location>
        <begin position="442"/>
        <end position="454"/>
    </location>
</feature>
<comment type="caution">
    <text evidence="3">The sequence shown here is derived from an EMBL/GenBank/DDBJ whole genome shotgun (WGS) entry which is preliminary data.</text>
</comment>
<name>A0AAE8MQR3_9PEZI</name>
<dbReference type="AlphaFoldDB" id="A0AAE8MQR3"/>
<dbReference type="Proteomes" id="UP001187682">
    <property type="component" value="Unassembled WGS sequence"/>
</dbReference>
<evidence type="ECO:0000256" key="1">
    <source>
        <dbReference type="SAM" id="MobiDB-lite"/>
    </source>
</evidence>
<evidence type="ECO:0000313" key="4">
    <source>
        <dbReference type="Proteomes" id="UP001187682"/>
    </source>
</evidence>
<dbReference type="InterPro" id="IPR037365">
    <property type="entry name" value="Slowmo/Ups"/>
</dbReference>
<dbReference type="PROSITE" id="PS50904">
    <property type="entry name" value="PRELI_MSF1"/>
    <property type="match status" value="1"/>
</dbReference>
<accession>A0AAE8MQR3</accession>
<dbReference type="InterPro" id="IPR006797">
    <property type="entry name" value="PRELI/MSF1_dom"/>
</dbReference>
<dbReference type="GO" id="GO:0005758">
    <property type="term" value="C:mitochondrial intermembrane space"/>
    <property type="evidence" value="ECO:0007669"/>
    <property type="project" value="InterPro"/>
</dbReference>
<dbReference type="Pfam" id="PF04707">
    <property type="entry name" value="PRELI"/>
    <property type="match status" value="1"/>
</dbReference>
<feature type="region of interest" description="Disordered" evidence="1">
    <location>
        <begin position="207"/>
        <end position="229"/>
    </location>
</feature>
<keyword evidence="4" id="KW-1185">Reference proteome</keyword>
<feature type="domain" description="PRELI/MSF1" evidence="2">
    <location>
        <begin position="237"/>
        <end position="411"/>
    </location>
</feature>
<evidence type="ECO:0000259" key="2">
    <source>
        <dbReference type="PROSITE" id="PS50904"/>
    </source>
</evidence>
<reference evidence="3" key="1">
    <citation type="submission" date="2018-03" db="EMBL/GenBank/DDBJ databases">
        <authorList>
            <person name="Guldener U."/>
        </authorList>
    </citation>
    <scope>NUCLEOTIDE SEQUENCE</scope>
</reference>
<evidence type="ECO:0000313" key="3">
    <source>
        <dbReference type="EMBL" id="SPN97697.1"/>
    </source>
</evidence>
<organism evidence="3 4">
    <name type="scientific">Cephalotrichum gorgonifer</name>
    <dbReference type="NCBI Taxonomy" id="2041049"/>
    <lineage>
        <taxon>Eukaryota</taxon>
        <taxon>Fungi</taxon>
        <taxon>Dikarya</taxon>
        <taxon>Ascomycota</taxon>
        <taxon>Pezizomycotina</taxon>
        <taxon>Sordariomycetes</taxon>
        <taxon>Hypocreomycetidae</taxon>
        <taxon>Microascales</taxon>
        <taxon>Microascaceae</taxon>
        <taxon>Cephalotrichum</taxon>
    </lineage>
</organism>
<gene>
    <name evidence="3" type="ORF">DNG_01210</name>
</gene>
<dbReference type="EMBL" id="ONZQ02000001">
    <property type="protein sequence ID" value="SPN97697.1"/>
    <property type="molecule type" value="Genomic_DNA"/>
</dbReference>
<protein>
    <submittedName>
        <fullName evidence="3">Related to protein involved in intramitochondrial protein sorting</fullName>
    </submittedName>
</protein>